<dbReference type="PANTHER" id="PTHR48207">
    <property type="entry name" value="SUCCINATE--HYDROXYMETHYLGLUTARATE COA-TRANSFERASE"/>
    <property type="match status" value="1"/>
</dbReference>
<evidence type="ECO:0000313" key="3">
    <source>
        <dbReference type="Proteomes" id="UP000325576"/>
    </source>
</evidence>
<dbReference type="InterPro" id="IPR050483">
    <property type="entry name" value="CoA-transferase_III_domain"/>
</dbReference>
<dbReference type="GO" id="GO:0008410">
    <property type="term" value="F:CoA-transferase activity"/>
    <property type="evidence" value="ECO:0007669"/>
    <property type="project" value="TreeGrafter"/>
</dbReference>
<dbReference type="InterPro" id="IPR003673">
    <property type="entry name" value="CoA-Trfase_fam_III"/>
</dbReference>
<dbReference type="Pfam" id="PF02515">
    <property type="entry name" value="CoA_transf_3"/>
    <property type="match status" value="1"/>
</dbReference>
<keyword evidence="1" id="KW-0808">Transferase</keyword>
<dbReference type="RefSeq" id="WP_020909707.1">
    <property type="nucleotide sequence ID" value="NZ_JABBPH010000002.1"/>
</dbReference>
<organism evidence="2 3">
    <name type="scientific">Rhodococcus erythropolis</name>
    <name type="common">Arthrobacter picolinophilus</name>
    <dbReference type="NCBI Taxonomy" id="1833"/>
    <lineage>
        <taxon>Bacteria</taxon>
        <taxon>Bacillati</taxon>
        <taxon>Actinomycetota</taxon>
        <taxon>Actinomycetes</taxon>
        <taxon>Mycobacteriales</taxon>
        <taxon>Nocardiaceae</taxon>
        <taxon>Rhodococcus</taxon>
        <taxon>Rhodococcus erythropolis group</taxon>
    </lineage>
</organism>
<dbReference type="Gene3D" id="3.40.50.10540">
    <property type="entry name" value="Crotonobetainyl-coa:carnitine coa-transferase, domain 1"/>
    <property type="match status" value="1"/>
</dbReference>
<proteinExistence type="predicted"/>
<comment type="caution">
    <text evidence="2">The sequence shown here is derived from an EMBL/GenBank/DDBJ whole genome shotgun (WGS) entry which is preliminary data.</text>
</comment>
<dbReference type="PANTHER" id="PTHR48207:SF4">
    <property type="entry name" value="BLL6097 PROTEIN"/>
    <property type="match status" value="1"/>
</dbReference>
<gene>
    <name evidence="2" type="ORF">BS297_20860</name>
</gene>
<dbReference type="Gene3D" id="3.30.1540.10">
    <property type="entry name" value="formyl-coa transferase, domain 3"/>
    <property type="match status" value="1"/>
</dbReference>
<dbReference type="Proteomes" id="UP000325576">
    <property type="component" value="Unassembled WGS sequence"/>
</dbReference>
<evidence type="ECO:0000256" key="1">
    <source>
        <dbReference type="ARBA" id="ARBA00022679"/>
    </source>
</evidence>
<dbReference type="AlphaFoldDB" id="A0A0C2W8L9"/>
<reference evidence="2 3" key="1">
    <citation type="journal article" date="2017" name="Poromechanics V (2013)">
        <title>Genomic Characterization of the Arsenic-Tolerant Actinobacterium, &lt;i&gt;Rhodococcus erythropolis&lt;/i&gt; S43.</title>
        <authorList>
            <person name="Retamal-Morales G."/>
            <person name="Mehnert M."/>
            <person name="Schwabe R."/>
            <person name="Tischler D."/>
            <person name="Schloemann M."/>
            <person name="Levican G.J."/>
        </authorList>
    </citation>
    <scope>NUCLEOTIDE SEQUENCE [LARGE SCALE GENOMIC DNA]</scope>
    <source>
        <strain evidence="2 3">S43</strain>
    </source>
</reference>
<accession>A0A0C2W8L9</accession>
<evidence type="ECO:0000313" key="2">
    <source>
        <dbReference type="EMBL" id="KAB2583389.1"/>
    </source>
</evidence>
<dbReference type="EMBL" id="MRBO01000562">
    <property type="protein sequence ID" value="KAB2583389.1"/>
    <property type="molecule type" value="Genomic_DNA"/>
</dbReference>
<name>A0A0C2W8L9_RHOER</name>
<protein>
    <submittedName>
        <fullName evidence="2">Carnitine dehydratase</fullName>
    </submittedName>
</protein>
<dbReference type="OMA" id="MRGRPAY"/>
<dbReference type="InterPro" id="IPR023606">
    <property type="entry name" value="CoA-Trfase_III_dom_1_sf"/>
</dbReference>
<dbReference type="InterPro" id="IPR044855">
    <property type="entry name" value="CoA-Trfase_III_dom3_sf"/>
</dbReference>
<sequence>MTDEVDLPLAGVRVVEIGQLIAIPSAGQQLSDLGAEVIKLEPPGGEPARQIDADYARGIFYGYNRGKRSICLDLKDSADLQRARDLIASSDILLHNLRPGTLDRLGFSSAELQRLRPEIIAVSVSGYGAEGPSATRAGLDIAAQAESGLMSVTGEADSPPQRVGAPVIDHATSYVVAQAVLAALLRRERTGKGSSVRVSLLDVAIHLQTANWIEWQVSGKPMIRKGNGQPSVAPAADVFRAVDGELVISGYQPRAWIELCKAIDLPELADDPRFTTNALRVENRVDLVATIEKQLCHRSAAEAVEHLTAAGVVAALVRDYDQVICADDVVANRSFIPGTNEHGEQYLTPAMPYRAEPPMARTDPSQVPALNEWASSMG</sequence>
<dbReference type="SUPFAM" id="SSF89796">
    <property type="entry name" value="CoA-transferase family III (CaiB/BaiF)"/>
    <property type="match status" value="1"/>
</dbReference>